<dbReference type="SMART" id="SM01095">
    <property type="entry name" value="Cpl-7"/>
    <property type="match status" value="1"/>
</dbReference>
<dbReference type="PROSITE" id="PS51724">
    <property type="entry name" value="SPOR"/>
    <property type="match status" value="1"/>
</dbReference>
<dbReference type="InterPro" id="IPR002502">
    <property type="entry name" value="Amidase_domain"/>
</dbReference>
<evidence type="ECO:0000313" key="3">
    <source>
        <dbReference type="Proteomes" id="UP000636755"/>
    </source>
</evidence>
<dbReference type="InterPro" id="IPR052521">
    <property type="entry name" value="Cell_div_SPOR-domain"/>
</dbReference>
<dbReference type="SMART" id="SM00644">
    <property type="entry name" value="Ami_2"/>
    <property type="match status" value="1"/>
</dbReference>
<dbReference type="CDD" id="cd06583">
    <property type="entry name" value="PGRP"/>
    <property type="match status" value="1"/>
</dbReference>
<name>A0ABR7HKW1_9FIRM</name>
<organism evidence="2 3">
    <name type="scientific">Ruminococcus intestinalis</name>
    <dbReference type="NCBI Taxonomy" id="2763066"/>
    <lineage>
        <taxon>Bacteria</taxon>
        <taxon>Bacillati</taxon>
        <taxon>Bacillota</taxon>
        <taxon>Clostridia</taxon>
        <taxon>Eubacteriales</taxon>
        <taxon>Oscillospiraceae</taxon>
        <taxon>Ruminococcus</taxon>
    </lineage>
</organism>
<dbReference type="EMBL" id="JACOPS010000002">
    <property type="protein sequence ID" value="MBC5728135.1"/>
    <property type="molecule type" value="Genomic_DNA"/>
</dbReference>
<comment type="caution">
    <text evidence="2">The sequence shown here is derived from an EMBL/GenBank/DDBJ whole genome shotgun (WGS) entry which is preliminary data.</text>
</comment>
<dbReference type="InterPro" id="IPR013168">
    <property type="entry name" value="Cpl_7_lyso_C"/>
</dbReference>
<proteinExistence type="predicted"/>
<dbReference type="InterPro" id="IPR036680">
    <property type="entry name" value="SPOR-like_sf"/>
</dbReference>
<dbReference type="Gene3D" id="3.30.70.1070">
    <property type="entry name" value="Sporulation related repeat"/>
    <property type="match status" value="1"/>
</dbReference>
<dbReference type="Pfam" id="PF08230">
    <property type="entry name" value="CW_7"/>
    <property type="match status" value="1"/>
</dbReference>
<protein>
    <submittedName>
        <fullName evidence="2">SPOR domain-containing protein</fullName>
    </submittedName>
</protein>
<gene>
    <name evidence="2" type="ORF">H8R91_06320</name>
</gene>
<dbReference type="PANTHER" id="PTHR38687:SF1">
    <property type="entry name" value="CELL DIVISION PROTEIN DEDD"/>
    <property type="match status" value="1"/>
</dbReference>
<dbReference type="SUPFAM" id="SSF110997">
    <property type="entry name" value="Sporulation related repeat"/>
    <property type="match status" value="1"/>
</dbReference>
<feature type="domain" description="SPOR" evidence="1">
    <location>
        <begin position="196"/>
        <end position="270"/>
    </location>
</feature>
<dbReference type="Proteomes" id="UP000636755">
    <property type="component" value="Unassembled WGS sequence"/>
</dbReference>
<dbReference type="InterPro" id="IPR036505">
    <property type="entry name" value="Amidase/PGRP_sf"/>
</dbReference>
<sequence>MQLKESYLTNNPCYKAGKTITVKGLMLHSVGCPQPSASVFVNNWNKSTYDRACVHAFIDGNTGVIYQCLPWSRRGWHGDGASNNTHIGVEMCEPACINYTSGSNFTCSDTATAKAAVKRTYDAAVELFAFLCKEYNLNPLADGVIISHREGHARGIASDHDDPEHLWNGLKMGYTMDGFRKAVAAAMNATEEKPAETAKTLYRVQTGAFSKKANATALADKLKKAGFDTYIVQSSNLYKVQVGAYSVKANADAMAAKLKAAGYDNFITTASGNAATNNTAAPKKSVDEIAREVIAGKWGNGATRKEKLAAAGYDYSAVQKRVNELLK</sequence>
<keyword evidence="3" id="KW-1185">Reference proteome</keyword>
<evidence type="ECO:0000259" key="1">
    <source>
        <dbReference type="PROSITE" id="PS51724"/>
    </source>
</evidence>
<evidence type="ECO:0000313" key="2">
    <source>
        <dbReference type="EMBL" id="MBC5728135.1"/>
    </source>
</evidence>
<dbReference type="SUPFAM" id="SSF55846">
    <property type="entry name" value="N-acetylmuramoyl-L-alanine amidase-like"/>
    <property type="match status" value="1"/>
</dbReference>
<dbReference type="Pfam" id="PF05036">
    <property type="entry name" value="SPOR"/>
    <property type="match status" value="1"/>
</dbReference>
<dbReference type="PANTHER" id="PTHR38687">
    <property type="entry name" value="CELL DIVISION PROTEIN DEDD-RELATED"/>
    <property type="match status" value="1"/>
</dbReference>
<dbReference type="InterPro" id="IPR007730">
    <property type="entry name" value="SPOR-like_dom"/>
</dbReference>
<accession>A0ABR7HKW1</accession>
<dbReference type="RefSeq" id="WP_186935300.1">
    <property type="nucleotide sequence ID" value="NZ_JACOPS010000002.1"/>
</dbReference>
<dbReference type="Gene3D" id="3.40.80.10">
    <property type="entry name" value="Peptidoglycan recognition protein-like"/>
    <property type="match status" value="1"/>
</dbReference>
<dbReference type="Pfam" id="PF01510">
    <property type="entry name" value="Amidase_2"/>
    <property type="match status" value="1"/>
</dbReference>
<reference evidence="2 3" key="1">
    <citation type="submission" date="2020-08" db="EMBL/GenBank/DDBJ databases">
        <title>Genome public.</title>
        <authorList>
            <person name="Liu C."/>
            <person name="Sun Q."/>
        </authorList>
    </citation>
    <scope>NUCLEOTIDE SEQUENCE [LARGE SCALE GENOMIC DNA]</scope>
    <source>
        <strain evidence="2 3">NSJ-71</strain>
    </source>
</reference>